<dbReference type="GO" id="GO:0005524">
    <property type="term" value="F:ATP binding"/>
    <property type="evidence" value="ECO:0007669"/>
    <property type="project" value="UniProtKB-KW"/>
</dbReference>
<dbReference type="Gene3D" id="3.40.50.300">
    <property type="entry name" value="P-loop containing nucleotide triphosphate hydrolases"/>
    <property type="match status" value="2"/>
</dbReference>
<dbReference type="PANTHER" id="PTHR43553">
    <property type="entry name" value="HEAVY METAL TRANSPORTER"/>
    <property type="match status" value="1"/>
</dbReference>
<accession>A0ABX7Y487</accession>
<dbReference type="PROSITE" id="PS00211">
    <property type="entry name" value="ABC_TRANSPORTER_1"/>
    <property type="match status" value="1"/>
</dbReference>
<evidence type="ECO:0000259" key="5">
    <source>
        <dbReference type="PROSITE" id="PS50893"/>
    </source>
</evidence>
<dbReference type="EMBL" id="CP072384">
    <property type="protein sequence ID" value="QUC08005.1"/>
    <property type="molecule type" value="Genomic_DNA"/>
</dbReference>
<evidence type="ECO:0000313" key="6">
    <source>
        <dbReference type="EMBL" id="QUC08005.1"/>
    </source>
</evidence>
<dbReference type="InterPro" id="IPR003593">
    <property type="entry name" value="AAA+_ATPase"/>
</dbReference>
<organism evidence="6 7">
    <name type="scientific">Arachnia rubra</name>
    <dbReference type="NCBI Taxonomy" id="1547448"/>
    <lineage>
        <taxon>Bacteria</taxon>
        <taxon>Bacillati</taxon>
        <taxon>Actinomycetota</taxon>
        <taxon>Actinomycetes</taxon>
        <taxon>Propionibacteriales</taxon>
        <taxon>Propionibacteriaceae</taxon>
        <taxon>Arachnia</taxon>
    </lineage>
</organism>
<name>A0ABX7Y487_9ACTN</name>
<gene>
    <name evidence="6" type="ORF">J5A65_14005</name>
</gene>
<keyword evidence="7" id="KW-1185">Reference proteome</keyword>
<dbReference type="InterPro" id="IPR027417">
    <property type="entry name" value="P-loop_NTPase"/>
</dbReference>
<dbReference type="SUPFAM" id="SSF52540">
    <property type="entry name" value="P-loop containing nucleoside triphosphate hydrolases"/>
    <property type="match status" value="2"/>
</dbReference>
<evidence type="ECO:0000256" key="2">
    <source>
        <dbReference type="ARBA" id="ARBA00022448"/>
    </source>
</evidence>
<keyword evidence="4 6" id="KW-0067">ATP-binding</keyword>
<evidence type="ECO:0000313" key="7">
    <source>
        <dbReference type="Proteomes" id="UP000678513"/>
    </source>
</evidence>
<dbReference type="InterPro" id="IPR050095">
    <property type="entry name" value="ECF_ABC_transporter_ATP-bd"/>
</dbReference>
<reference evidence="6 7" key="1">
    <citation type="submission" date="2021-03" db="EMBL/GenBank/DDBJ databases">
        <title>Human Oral Microbial Genomes.</title>
        <authorList>
            <person name="Johnston C.D."/>
            <person name="Chen T."/>
            <person name="Dewhirst F.E."/>
        </authorList>
    </citation>
    <scope>NUCLEOTIDE SEQUENCE [LARGE SCALE GENOMIC DNA]</scope>
    <source>
        <strain evidence="6 7">DSMZ 100122</strain>
    </source>
</reference>
<dbReference type="PROSITE" id="PS50893">
    <property type="entry name" value="ABC_TRANSPORTER_2"/>
    <property type="match status" value="1"/>
</dbReference>
<dbReference type="InterPro" id="IPR017871">
    <property type="entry name" value="ABC_transporter-like_CS"/>
</dbReference>
<evidence type="ECO:0000256" key="4">
    <source>
        <dbReference type="ARBA" id="ARBA00022840"/>
    </source>
</evidence>
<dbReference type="Pfam" id="PF00005">
    <property type="entry name" value="ABC_tran"/>
    <property type="match status" value="1"/>
</dbReference>
<evidence type="ECO:0000256" key="3">
    <source>
        <dbReference type="ARBA" id="ARBA00022741"/>
    </source>
</evidence>
<keyword evidence="2" id="KW-0813">Transport</keyword>
<feature type="domain" description="ABC transporter" evidence="5">
    <location>
        <begin position="102"/>
        <end position="328"/>
    </location>
</feature>
<evidence type="ECO:0000256" key="1">
    <source>
        <dbReference type="ARBA" id="ARBA00005417"/>
    </source>
</evidence>
<dbReference type="InterPro" id="IPR003439">
    <property type="entry name" value="ABC_transporter-like_ATP-bd"/>
</dbReference>
<protein>
    <submittedName>
        <fullName evidence="6">ATP-binding cassette domain-containing protein</fullName>
    </submittedName>
</protein>
<dbReference type="RefSeq" id="WP_212323396.1">
    <property type="nucleotide sequence ID" value="NZ_AP024463.1"/>
</dbReference>
<dbReference type="Proteomes" id="UP000678513">
    <property type="component" value="Chromosome"/>
</dbReference>
<keyword evidence="3" id="KW-0547">Nucleotide-binding</keyword>
<comment type="similarity">
    <text evidence="1">Belongs to the ABC transporter superfamily.</text>
</comment>
<proteinExistence type="inferred from homology"/>
<dbReference type="PANTHER" id="PTHR43553:SF24">
    <property type="entry name" value="ENERGY-COUPLING FACTOR TRANSPORTER ATP-BINDING PROTEIN ECFA1"/>
    <property type="match status" value="1"/>
</dbReference>
<dbReference type="SMART" id="SM00382">
    <property type="entry name" value="AAA"/>
    <property type="match status" value="1"/>
</dbReference>
<sequence length="332" mass="35172">MLDEPTGNLDLESIRALRGYLLDAKRKGAAILVTEHRLWWLLDVVDEVVVMAGGGIAQRLAPVEFAALDSYGLAGLGLRTTDIREVRATSPRGTGSSPEPFLQARGLRARYGRQEVLHGVDLEVRSGETVALTGGNGAGKSTLARVLCGLHRASAGTIRMRGGAAFVKDRNRASAIVFQDVGHQLFANSVQAEVTLGLPKARVPSAEHTQEILDCLGLAQLAGRHPATLSGGQKQRLAIAACIASGKSLLILDEPTSGLDLVGMRAVAGLVRELAAAGHALLVITHDAEFVAACCQRVIRLAEGRVATDIPVYEDDLVWNLMTASREPTSKG</sequence>